<proteinExistence type="predicted"/>
<keyword evidence="2" id="KW-1185">Reference proteome</keyword>
<evidence type="ECO:0000313" key="1">
    <source>
        <dbReference type="EMBL" id="MXO49062.1"/>
    </source>
</evidence>
<gene>
    <name evidence="1" type="ORF">GRI69_12415</name>
</gene>
<name>A0A844XVS9_9SPHN</name>
<accession>A0A844XVS9</accession>
<evidence type="ECO:0000313" key="2">
    <source>
        <dbReference type="Proteomes" id="UP000448199"/>
    </source>
</evidence>
<dbReference type="AlphaFoldDB" id="A0A844XVS9"/>
<dbReference type="EMBL" id="WTYC01000007">
    <property type="protein sequence ID" value="MXO49062.1"/>
    <property type="molecule type" value="Genomic_DNA"/>
</dbReference>
<sequence>MTDNPLPEKPTVFGKDRTHPLIRIVFNEGGSSGCLVEGWLADESTTQSLDTVLVEKFGEAKPHEGMRAHYFDNAVAMVLPEPMLSNSDFRIIVTEAGEAE</sequence>
<protein>
    <submittedName>
        <fullName evidence="1">Uncharacterized protein</fullName>
    </submittedName>
</protein>
<comment type="caution">
    <text evidence="1">The sequence shown here is derived from an EMBL/GenBank/DDBJ whole genome shotgun (WGS) entry which is preliminary data.</text>
</comment>
<organism evidence="1 2">
    <name type="scientific">Qipengyuania vulgaris</name>
    <dbReference type="NCBI Taxonomy" id="291985"/>
    <lineage>
        <taxon>Bacteria</taxon>
        <taxon>Pseudomonadati</taxon>
        <taxon>Pseudomonadota</taxon>
        <taxon>Alphaproteobacteria</taxon>
        <taxon>Sphingomonadales</taxon>
        <taxon>Erythrobacteraceae</taxon>
        <taxon>Qipengyuania</taxon>
    </lineage>
</organism>
<reference evidence="1 2" key="1">
    <citation type="submission" date="2019-12" db="EMBL/GenBank/DDBJ databases">
        <title>Genomic-based taxomic classification of the family Erythrobacteraceae.</title>
        <authorList>
            <person name="Xu L."/>
        </authorList>
    </citation>
    <scope>NUCLEOTIDE SEQUENCE [LARGE SCALE GENOMIC DNA]</scope>
    <source>
        <strain evidence="1 2">DSM 17792</strain>
    </source>
</reference>
<dbReference type="Proteomes" id="UP000448199">
    <property type="component" value="Unassembled WGS sequence"/>
</dbReference>